<evidence type="ECO:0000256" key="9">
    <source>
        <dbReference type="SAM" id="Phobius"/>
    </source>
</evidence>
<keyword evidence="8 9" id="KW-0472">Membrane</keyword>
<dbReference type="GO" id="GO:0016020">
    <property type="term" value="C:membrane"/>
    <property type="evidence" value="ECO:0007669"/>
    <property type="project" value="InterPro"/>
</dbReference>
<keyword evidence="11" id="KW-1185">Reference proteome</keyword>
<keyword evidence="5 9" id="KW-0812">Transmembrane</keyword>
<accession>A0A7X0RVP2</accession>
<feature type="transmembrane region" description="Helical" evidence="9">
    <location>
        <begin position="160"/>
        <end position="179"/>
    </location>
</feature>
<evidence type="ECO:0000313" key="10">
    <source>
        <dbReference type="EMBL" id="MBB6674451.1"/>
    </source>
</evidence>
<feature type="transmembrane region" description="Helical" evidence="9">
    <location>
        <begin position="135"/>
        <end position="151"/>
    </location>
</feature>
<dbReference type="GO" id="GO:0055085">
    <property type="term" value="P:transmembrane transport"/>
    <property type="evidence" value="ECO:0007669"/>
    <property type="project" value="InterPro"/>
</dbReference>
<keyword evidence="2" id="KW-0597">Phosphoprotein</keyword>
<keyword evidence="3" id="KW-0285">Flavoprotein</keyword>
<feature type="transmembrane region" description="Helical" evidence="9">
    <location>
        <begin position="35"/>
        <end position="54"/>
    </location>
</feature>
<evidence type="ECO:0000256" key="2">
    <source>
        <dbReference type="ARBA" id="ARBA00022553"/>
    </source>
</evidence>
<keyword evidence="4" id="KW-0288">FMN</keyword>
<evidence type="ECO:0000256" key="5">
    <source>
        <dbReference type="ARBA" id="ARBA00022692"/>
    </source>
</evidence>
<sequence>MTLRQWFKSPKGYVAIAMAAYLLIASAWSQDIKGMINGLIAVGAALVVDVICCLIEKRKRILPDGAVITGLIIALVLGTTTSWPIVAGTAAISILSKHLLVHRKKPVFNPAAFGLMLSIPIFHAGQSWWGAFGDLPAWGVALILIGGYIVTDRVHKFPQIFSFFGFFFLALFLMGHYSVGDAADALRPPFINAALFFGFFMLTDLPTSPAKVIDQIVFGILAAAAGAAVYGAFGGLMYLFIGLLLANLYHLLKIRLTINASKTIRPTVRKPMSEAGSAGK</sequence>
<feature type="transmembrane region" description="Helical" evidence="9">
    <location>
        <begin position="61"/>
        <end position="77"/>
    </location>
</feature>
<evidence type="ECO:0000256" key="8">
    <source>
        <dbReference type="ARBA" id="ARBA00023136"/>
    </source>
</evidence>
<evidence type="ECO:0000256" key="4">
    <source>
        <dbReference type="ARBA" id="ARBA00022643"/>
    </source>
</evidence>
<evidence type="ECO:0000256" key="3">
    <source>
        <dbReference type="ARBA" id="ARBA00022630"/>
    </source>
</evidence>
<protein>
    <submittedName>
        <fullName evidence="10">RnfABCDGE type electron transport complex subunit D</fullName>
    </submittedName>
</protein>
<dbReference type="EMBL" id="JACJVP010000047">
    <property type="protein sequence ID" value="MBB6674451.1"/>
    <property type="molecule type" value="Genomic_DNA"/>
</dbReference>
<proteinExistence type="predicted"/>
<keyword evidence="1" id="KW-0813">Transport</keyword>
<dbReference type="Proteomes" id="UP000547209">
    <property type="component" value="Unassembled WGS sequence"/>
</dbReference>
<dbReference type="InterPro" id="IPR004338">
    <property type="entry name" value="NqrB/RnfD"/>
</dbReference>
<feature type="transmembrane region" description="Helical" evidence="9">
    <location>
        <begin position="236"/>
        <end position="252"/>
    </location>
</feature>
<reference evidence="10 11" key="1">
    <citation type="submission" date="2020-08" db="EMBL/GenBank/DDBJ databases">
        <title>Cohnella phylogeny.</title>
        <authorList>
            <person name="Dunlap C."/>
        </authorList>
    </citation>
    <scope>NUCLEOTIDE SEQUENCE [LARGE SCALE GENOMIC DNA]</scope>
    <source>
        <strain evidence="10 11">DSM 28246</strain>
    </source>
</reference>
<gene>
    <name evidence="10" type="ORF">H7C19_27585</name>
</gene>
<comment type="caution">
    <text evidence="10">The sequence shown here is derived from an EMBL/GenBank/DDBJ whole genome shotgun (WGS) entry which is preliminary data.</text>
</comment>
<evidence type="ECO:0000313" key="11">
    <source>
        <dbReference type="Proteomes" id="UP000547209"/>
    </source>
</evidence>
<evidence type="ECO:0000256" key="1">
    <source>
        <dbReference type="ARBA" id="ARBA00022448"/>
    </source>
</evidence>
<keyword evidence="6" id="KW-1278">Translocase</keyword>
<organism evidence="10 11">
    <name type="scientific">Cohnella nanjingensis</name>
    <dbReference type="NCBI Taxonomy" id="1387779"/>
    <lineage>
        <taxon>Bacteria</taxon>
        <taxon>Bacillati</taxon>
        <taxon>Bacillota</taxon>
        <taxon>Bacilli</taxon>
        <taxon>Bacillales</taxon>
        <taxon>Paenibacillaceae</taxon>
        <taxon>Cohnella</taxon>
    </lineage>
</organism>
<evidence type="ECO:0000256" key="6">
    <source>
        <dbReference type="ARBA" id="ARBA00022967"/>
    </source>
</evidence>
<evidence type="ECO:0000256" key="7">
    <source>
        <dbReference type="ARBA" id="ARBA00022989"/>
    </source>
</evidence>
<dbReference type="RefSeq" id="WP_185672311.1">
    <property type="nucleotide sequence ID" value="NZ_JACJVP010000047.1"/>
</dbReference>
<feature type="transmembrane region" description="Helical" evidence="9">
    <location>
        <begin position="12"/>
        <end position="29"/>
    </location>
</feature>
<dbReference type="AlphaFoldDB" id="A0A7X0RVP2"/>
<dbReference type="Pfam" id="PF03116">
    <property type="entry name" value="NQR2_RnfD_RnfE"/>
    <property type="match status" value="1"/>
</dbReference>
<name>A0A7X0RVP2_9BACL</name>
<keyword evidence="7 9" id="KW-1133">Transmembrane helix</keyword>